<dbReference type="InterPro" id="IPR003413">
    <property type="entry name" value="T2SS_GspI_C"/>
</dbReference>
<dbReference type="InterPro" id="IPR045584">
    <property type="entry name" value="Pilin-like"/>
</dbReference>
<protein>
    <recommendedName>
        <fullName evidence="9">Type II secretion system protein I</fullName>
        <shortName evidence="9">T2SS minor pseudopilin I</shortName>
    </recommendedName>
</protein>
<dbReference type="Gene3D" id="3.30.1300.30">
    <property type="entry name" value="GSPII I/J protein-like"/>
    <property type="match status" value="1"/>
</dbReference>
<sequence length="131" mass="15036">MESMRCHSNKRGFTLIEVLIALVILGLVGVVLVQTTQNATDQSRYLSNKVIATWIAKDRVTSMRLALRIGAKVAFDREETQQARQEWFSVARIAKRTQFLNRIEVDVFLKREPDTPIYTLSAYIPNLEVRP</sequence>
<keyword evidence="4 9" id="KW-0488">Methylation</keyword>
<evidence type="ECO:0000256" key="6">
    <source>
        <dbReference type="ARBA" id="ARBA00022692"/>
    </source>
</evidence>
<dbReference type="Proteomes" id="UP000254326">
    <property type="component" value="Unassembled WGS sequence"/>
</dbReference>
<dbReference type="GO" id="GO:0015628">
    <property type="term" value="P:protein secretion by the type II secretion system"/>
    <property type="evidence" value="ECO:0007669"/>
    <property type="project" value="UniProtKB-UniRule"/>
</dbReference>
<evidence type="ECO:0000259" key="10">
    <source>
        <dbReference type="Pfam" id="PF02501"/>
    </source>
</evidence>
<dbReference type="PANTHER" id="PTHR38779:SF2">
    <property type="entry name" value="TYPE II SECRETION SYSTEM PROTEIN I-RELATED"/>
    <property type="match status" value="1"/>
</dbReference>
<evidence type="ECO:0000256" key="7">
    <source>
        <dbReference type="ARBA" id="ARBA00022989"/>
    </source>
</evidence>
<keyword evidence="12" id="KW-1185">Reference proteome</keyword>
<evidence type="ECO:0000256" key="5">
    <source>
        <dbReference type="ARBA" id="ARBA00022519"/>
    </source>
</evidence>
<reference evidence="11 12" key="1">
    <citation type="submission" date="2018-06" db="EMBL/GenBank/DDBJ databases">
        <title>Marinomonas sp. YLB-05 draft genome sequence.</title>
        <authorList>
            <person name="Yu L."/>
            <person name="Tang X."/>
        </authorList>
    </citation>
    <scope>NUCLEOTIDE SEQUENCE [LARGE SCALE GENOMIC DNA]</scope>
    <source>
        <strain evidence="11 12">YLB-05</strain>
    </source>
</reference>
<organism evidence="11 12">
    <name type="scientific">Marinomonas piezotolerans</name>
    <dbReference type="NCBI Taxonomy" id="2213058"/>
    <lineage>
        <taxon>Bacteria</taxon>
        <taxon>Pseudomonadati</taxon>
        <taxon>Pseudomonadota</taxon>
        <taxon>Gammaproteobacteria</taxon>
        <taxon>Oceanospirillales</taxon>
        <taxon>Oceanospirillaceae</taxon>
        <taxon>Marinomonas</taxon>
    </lineage>
</organism>
<evidence type="ECO:0000313" key="11">
    <source>
        <dbReference type="EMBL" id="RDL44609.1"/>
    </source>
</evidence>
<comment type="PTM">
    <text evidence="9">Cleaved by prepilin peptidase.</text>
</comment>
<feature type="transmembrane region" description="Helical" evidence="9">
    <location>
        <begin position="12"/>
        <end position="33"/>
    </location>
</feature>
<dbReference type="Pfam" id="PF07963">
    <property type="entry name" value="N_methyl"/>
    <property type="match status" value="1"/>
</dbReference>
<keyword evidence="7 9" id="KW-1133">Transmembrane helix</keyword>
<gene>
    <name evidence="11" type="primary">gspI</name>
    <name evidence="11" type="ORF">DN730_09480</name>
</gene>
<keyword evidence="3" id="KW-1003">Cell membrane</keyword>
<evidence type="ECO:0000256" key="4">
    <source>
        <dbReference type="ARBA" id="ARBA00022481"/>
    </source>
</evidence>
<comment type="similarity">
    <text evidence="2 9">Belongs to the GSP I family.</text>
</comment>
<evidence type="ECO:0000256" key="9">
    <source>
        <dbReference type="RuleBase" id="RU368030"/>
    </source>
</evidence>
<accession>A0A370U9Z6</accession>
<evidence type="ECO:0000256" key="3">
    <source>
        <dbReference type="ARBA" id="ARBA00022475"/>
    </source>
</evidence>
<dbReference type="AlphaFoldDB" id="A0A370U9Z6"/>
<dbReference type="GO" id="GO:0005886">
    <property type="term" value="C:plasma membrane"/>
    <property type="evidence" value="ECO:0007669"/>
    <property type="project" value="UniProtKB-SubCell"/>
</dbReference>
<proteinExistence type="inferred from homology"/>
<feature type="domain" description="Type II secretion system protein GspI C-terminal" evidence="10">
    <location>
        <begin position="46"/>
        <end position="124"/>
    </location>
</feature>
<dbReference type="NCBIfam" id="TIGR01707">
    <property type="entry name" value="gspI"/>
    <property type="match status" value="1"/>
</dbReference>
<dbReference type="GO" id="GO:0015627">
    <property type="term" value="C:type II protein secretion system complex"/>
    <property type="evidence" value="ECO:0007669"/>
    <property type="project" value="UniProtKB-UniRule"/>
</dbReference>
<keyword evidence="5 9" id="KW-0997">Cell inner membrane</keyword>
<comment type="subunit">
    <text evidence="9">Type II secretion is composed of four main components: the outer membrane complex, the inner membrane complex, the cytoplasmic secretion ATPase and the periplasm-spanning pseudopilus.</text>
</comment>
<dbReference type="NCBIfam" id="TIGR02532">
    <property type="entry name" value="IV_pilin_GFxxxE"/>
    <property type="match status" value="1"/>
</dbReference>
<comment type="function">
    <text evidence="9">Component of the type II secretion system required for the energy-dependent secretion of extracellular factors such as proteases and toxins from the periplasm.</text>
</comment>
<dbReference type="SUPFAM" id="SSF54523">
    <property type="entry name" value="Pili subunits"/>
    <property type="match status" value="2"/>
</dbReference>
<evidence type="ECO:0000256" key="2">
    <source>
        <dbReference type="ARBA" id="ARBA00008358"/>
    </source>
</evidence>
<name>A0A370U9Z6_9GAMM</name>
<keyword evidence="6 9" id="KW-0812">Transmembrane</keyword>
<evidence type="ECO:0000256" key="8">
    <source>
        <dbReference type="ARBA" id="ARBA00023136"/>
    </source>
</evidence>
<dbReference type="InterPro" id="IPR012902">
    <property type="entry name" value="N_methyl_site"/>
</dbReference>
<keyword evidence="8 9" id="KW-0472">Membrane</keyword>
<dbReference type="PROSITE" id="PS00409">
    <property type="entry name" value="PROKAR_NTER_METHYL"/>
    <property type="match status" value="1"/>
</dbReference>
<comment type="caution">
    <text evidence="11">The sequence shown here is derived from an EMBL/GenBank/DDBJ whole genome shotgun (WGS) entry which is preliminary data.</text>
</comment>
<dbReference type="EMBL" id="QKRA01000003">
    <property type="protein sequence ID" value="RDL44609.1"/>
    <property type="molecule type" value="Genomic_DNA"/>
</dbReference>
<dbReference type="PANTHER" id="PTHR38779">
    <property type="entry name" value="TYPE II SECRETION SYSTEM PROTEIN I-RELATED"/>
    <property type="match status" value="1"/>
</dbReference>
<evidence type="ECO:0000256" key="1">
    <source>
        <dbReference type="ARBA" id="ARBA00004377"/>
    </source>
</evidence>
<comment type="subcellular location">
    <subcellularLocation>
        <location evidence="1 9">Cell inner membrane</location>
        <topology evidence="1 9">Single-pass membrane protein</topology>
    </subcellularLocation>
</comment>
<dbReference type="InterPro" id="IPR010052">
    <property type="entry name" value="T2SS_protein-GspI"/>
</dbReference>
<dbReference type="Pfam" id="PF02501">
    <property type="entry name" value="T2SSI"/>
    <property type="match status" value="1"/>
</dbReference>
<evidence type="ECO:0000313" key="12">
    <source>
        <dbReference type="Proteomes" id="UP000254326"/>
    </source>
</evidence>